<sequence length="156" mass="18006">MSFTPYQLKMAKCEFCSEFYTANSRAPILTSCGHTFCRQCVENSYIVNNVYTCYDCQEPTLIEGNGLKVNVGFLRCLEMMKLLAPETVYYQTIIPKRAEVAVDKRQQLVESITAQLTEVVFQNGNDRLARDIIKEVEQNMSDYADRIENRDNDHYS</sequence>
<evidence type="ECO:0000256" key="2">
    <source>
        <dbReference type="ARBA" id="ARBA00022771"/>
    </source>
</evidence>
<dbReference type="InterPro" id="IPR013083">
    <property type="entry name" value="Znf_RING/FYVE/PHD"/>
</dbReference>
<reference evidence="7" key="2">
    <citation type="submission" date="2020-10" db="UniProtKB">
        <authorList>
            <consortium name="WormBaseParasite"/>
        </authorList>
    </citation>
    <scope>IDENTIFICATION</scope>
</reference>
<dbReference type="PROSITE" id="PS00518">
    <property type="entry name" value="ZF_RING_1"/>
    <property type="match status" value="1"/>
</dbReference>
<dbReference type="PANTHER" id="PTHR47156">
    <property type="entry name" value="PROTEIN CBG20824"/>
    <property type="match status" value="1"/>
</dbReference>
<evidence type="ECO:0000313" key="6">
    <source>
        <dbReference type="Proteomes" id="UP000492821"/>
    </source>
</evidence>
<evidence type="ECO:0000256" key="4">
    <source>
        <dbReference type="PROSITE-ProRule" id="PRU00175"/>
    </source>
</evidence>
<dbReference type="PANTHER" id="PTHR47156:SF10">
    <property type="entry name" value="E3 UBIQUITIN-PROTEIN LIGASE TRIM-21-RELATED"/>
    <property type="match status" value="1"/>
</dbReference>
<evidence type="ECO:0000313" key="7">
    <source>
        <dbReference type="WBParaSite" id="Pan_g10996.t1"/>
    </source>
</evidence>
<protein>
    <submittedName>
        <fullName evidence="7">RING-type domain-containing protein</fullName>
    </submittedName>
</protein>
<dbReference type="Gene3D" id="3.30.40.10">
    <property type="entry name" value="Zinc/RING finger domain, C3HC4 (zinc finger)"/>
    <property type="match status" value="1"/>
</dbReference>
<keyword evidence="6" id="KW-1185">Reference proteome</keyword>
<dbReference type="SMART" id="SM00184">
    <property type="entry name" value="RING"/>
    <property type="match status" value="1"/>
</dbReference>
<dbReference type="InterPro" id="IPR017907">
    <property type="entry name" value="Znf_RING_CS"/>
</dbReference>
<organism evidence="6 7">
    <name type="scientific">Panagrellus redivivus</name>
    <name type="common">Microworm</name>
    <dbReference type="NCBI Taxonomy" id="6233"/>
    <lineage>
        <taxon>Eukaryota</taxon>
        <taxon>Metazoa</taxon>
        <taxon>Ecdysozoa</taxon>
        <taxon>Nematoda</taxon>
        <taxon>Chromadorea</taxon>
        <taxon>Rhabditida</taxon>
        <taxon>Tylenchina</taxon>
        <taxon>Panagrolaimomorpha</taxon>
        <taxon>Panagrolaimoidea</taxon>
        <taxon>Panagrolaimidae</taxon>
        <taxon>Panagrellus</taxon>
    </lineage>
</organism>
<dbReference type="Proteomes" id="UP000492821">
    <property type="component" value="Unassembled WGS sequence"/>
</dbReference>
<evidence type="ECO:0000259" key="5">
    <source>
        <dbReference type="PROSITE" id="PS50089"/>
    </source>
</evidence>
<dbReference type="WBParaSite" id="Pan_g10996.t1">
    <property type="protein sequence ID" value="Pan_g10996.t1"/>
    <property type="gene ID" value="Pan_g10996"/>
</dbReference>
<dbReference type="GO" id="GO:0008270">
    <property type="term" value="F:zinc ion binding"/>
    <property type="evidence" value="ECO:0007669"/>
    <property type="project" value="UniProtKB-KW"/>
</dbReference>
<keyword evidence="1" id="KW-0479">Metal-binding</keyword>
<dbReference type="AlphaFoldDB" id="A0A7E4UNW8"/>
<dbReference type="Pfam" id="PF14634">
    <property type="entry name" value="zf-RING_5"/>
    <property type="match status" value="1"/>
</dbReference>
<accession>A0A7E4UNW8</accession>
<evidence type="ECO:0000256" key="1">
    <source>
        <dbReference type="ARBA" id="ARBA00022723"/>
    </source>
</evidence>
<name>A0A7E4UNW8_PANRE</name>
<dbReference type="InterPro" id="IPR001841">
    <property type="entry name" value="Znf_RING"/>
</dbReference>
<dbReference type="PROSITE" id="PS50089">
    <property type="entry name" value="ZF_RING_2"/>
    <property type="match status" value="1"/>
</dbReference>
<dbReference type="InterPro" id="IPR052667">
    <property type="entry name" value="E3_ubiquitin-ligase_RING"/>
</dbReference>
<dbReference type="SUPFAM" id="SSF57850">
    <property type="entry name" value="RING/U-box"/>
    <property type="match status" value="1"/>
</dbReference>
<evidence type="ECO:0000256" key="3">
    <source>
        <dbReference type="ARBA" id="ARBA00022833"/>
    </source>
</evidence>
<reference evidence="6" key="1">
    <citation type="journal article" date="2013" name="Genetics">
        <title>The draft genome and transcriptome of Panagrellus redivivus are shaped by the harsh demands of a free-living lifestyle.</title>
        <authorList>
            <person name="Srinivasan J."/>
            <person name="Dillman A.R."/>
            <person name="Macchietto M.G."/>
            <person name="Heikkinen L."/>
            <person name="Lakso M."/>
            <person name="Fracchia K.M."/>
            <person name="Antoshechkin I."/>
            <person name="Mortazavi A."/>
            <person name="Wong G."/>
            <person name="Sternberg P.W."/>
        </authorList>
    </citation>
    <scope>NUCLEOTIDE SEQUENCE [LARGE SCALE GENOMIC DNA]</scope>
    <source>
        <strain evidence="6">MT8872</strain>
    </source>
</reference>
<proteinExistence type="predicted"/>
<keyword evidence="2 4" id="KW-0863">Zinc-finger</keyword>
<keyword evidence="3" id="KW-0862">Zinc</keyword>
<feature type="domain" description="RING-type" evidence="5">
    <location>
        <begin position="13"/>
        <end position="57"/>
    </location>
</feature>